<dbReference type="Proteomes" id="UP001178461">
    <property type="component" value="Chromosome 15"/>
</dbReference>
<gene>
    <name evidence="11" type="ORF">PODLI_1B042820</name>
</gene>
<comment type="subunit">
    <text evidence="3">Interacts with UHRF2/NIRF.</text>
</comment>
<feature type="region of interest" description="Disordered" evidence="10">
    <location>
        <begin position="36"/>
        <end position="58"/>
    </location>
</feature>
<evidence type="ECO:0000256" key="3">
    <source>
        <dbReference type="ARBA" id="ARBA00011097"/>
    </source>
</evidence>
<evidence type="ECO:0000256" key="6">
    <source>
        <dbReference type="ARBA" id="ARBA00022843"/>
    </source>
</evidence>
<accession>A0AA35LFA8</accession>
<evidence type="ECO:0000256" key="2">
    <source>
        <dbReference type="ARBA" id="ARBA00004123"/>
    </source>
</evidence>
<evidence type="ECO:0000256" key="9">
    <source>
        <dbReference type="ARBA" id="ARBA00023306"/>
    </source>
</evidence>
<dbReference type="InterPro" id="IPR029169">
    <property type="entry name" value="PCNP"/>
</dbReference>
<keyword evidence="8" id="KW-0539">Nucleus</keyword>
<keyword evidence="9" id="KW-0131">Cell cycle</keyword>
<organism evidence="11 12">
    <name type="scientific">Podarcis lilfordi</name>
    <name type="common">Lilford's wall lizard</name>
    <dbReference type="NCBI Taxonomy" id="74358"/>
    <lineage>
        <taxon>Eukaryota</taxon>
        <taxon>Metazoa</taxon>
        <taxon>Chordata</taxon>
        <taxon>Craniata</taxon>
        <taxon>Vertebrata</taxon>
        <taxon>Euteleostomi</taxon>
        <taxon>Lepidosauria</taxon>
        <taxon>Squamata</taxon>
        <taxon>Bifurcata</taxon>
        <taxon>Unidentata</taxon>
        <taxon>Episquamata</taxon>
        <taxon>Laterata</taxon>
        <taxon>Lacertibaenia</taxon>
        <taxon>Lacertidae</taxon>
        <taxon>Podarcis</taxon>
    </lineage>
</organism>
<dbReference type="GO" id="GO:0016567">
    <property type="term" value="P:protein ubiquitination"/>
    <property type="evidence" value="ECO:0007669"/>
    <property type="project" value="InterPro"/>
</dbReference>
<name>A0AA35LFA8_9SAUR</name>
<keyword evidence="12" id="KW-1185">Reference proteome</keyword>
<dbReference type="AlphaFoldDB" id="A0AA35LFA8"/>
<evidence type="ECO:0000256" key="4">
    <source>
        <dbReference type="ARBA" id="ARBA00022059"/>
    </source>
</evidence>
<protein>
    <recommendedName>
        <fullName evidence="4">PEST proteolytic signal-containing nuclear protein</fullName>
    </recommendedName>
</protein>
<feature type="compositionally biased region" description="Basic and acidic residues" evidence="10">
    <location>
        <begin position="43"/>
        <end position="52"/>
    </location>
</feature>
<comment type="subcellular location">
    <subcellularLocation>
        <location evidence="2">Nucleus</location>
    </subcellularLocation>
</comment>
<dbReference type="EMBL" id="OX395141">
    <property type="protein sequence ID" value="CAI5794911.1"/>
    <property type="molecule type" value="Genomic_DNA"/>
</dbReference>
<dbReference type="GO" id="GO:0005634">
    <property type="term" value="C:nucleus"/>
    <property type="evidence" value="ECO:0007669"/>
    <property type="project" value="UniProtKB-SubCell"/>
</dbReference>
<dbReference type="Pfam" id="PF15473">
    <property type="entry name" value="PCNP"/>
    <property type="match status" value="1"/>
</dbReference>
<evidence type="ECO:0000313" key="12">
    <source>
        <dbReference type="Proteomes" id="UP001178461"/>
    </source>
</evidence>
<proteinExistence type="predicted"/>
<sequence length="83" mass="8768">MEKPAADEGTDNLDAKPAPAKMSAFGFAIGTQVSKEPSACNIHQDRANKPKEPTPSLAPKTLSVAAVFNGDEDSEPEQRLKCA</sequence>
<evidence type="ECO:0000256" key="5">
    <source>
        <dbReference type="ARBA" id="ARBA00022553"/>
    </source>
</evidence>
<evidence type="ECO:0000256" key="10">
    <source>
        <dbReference type="SAM" id="MobiDB-lite"/>
    </source>
</evidence>
<evidence type="ECO:0000256" key="7">
    <source>
        <dbReference type="ARBA" id="ARBA00022990"/>
    </source>
</evidence>
<evidence type="ECO:0000256" key="1">
    <source>
        <dbReference type="ARBA" id="ARBA00002646"/>
    </source>
</evidence>
<keyword evidence="6" id="KW-0832">Ubl conjugation</keyword>
<reference evidence="11" key="1">
    <citation type="submission" date="2022-12" db="EMBL/GenBank/DDBJ databases">
        <authorList>
            <person name="Alioto T."/>
            <person name="Alioto T."/>
            <person name="Gomez Garrido J."/>
        </authorList>
    </citation>
    <scope>NUCLEOTIDE SEQUENCE</scope>
</reference>
<dbReference type="PANTHER" id="PTHR16523">
    <property type="entry name" value="PEST PROTEOLYTIC SIGNAL-CONTAINING NUCLEAR PROTEIN"/>
    <property type="match status" value="1"/>
</dbReference>
<evidence type="ECO:0000256" key="8">
    <source>
        <dbReference type="ARBA" id="ARBA00023242"/>
    </source>
</evidence>
<dbReference type="PANTHER" id="PTHR16523:SF6">
    <property type="entry name" value="PEST PROTEOLYTIC SIGNAL-CONTAINING NUCLEAR PROTEIN"/>
    <property type="match status" value="1"/>
</dbReference>
<dbReference type="GO" id="GO:0043161">
    <property type="term" value="P:proteasome-mediated ubiquitin-dependent protein catabolic process"/>
    <property type="evidence" value="ECO:0007669"/>
    <property type="project" value="TreeGrafter"/>
</dbReference>
<keyword evidence="5" id="KW-0597">Phosphoprotein</keyword>
<keyword evidence="7" id="KW-0007">Acetylation</keyword>
<comment type="function">
    <text evidence="1">May be involved in cell cycle regulation.</text>
</comment>
<evidence type="ECO:0000313" key="11">
    <source>
        <dbReference type="EMBL" id="CAI5794911.1"/>
    </source>
</evidence>